<evidence type="ECO:0000313" key="4">
    <source>
        <dbReference type="Proteomes" id="UP001499841"/>
    </source>
</evidence>
<evidence type="ECO:0000259" key="2">
    <source>
        <dbReference type="PROSITE" id="PS50043"/>
    </source>
</evidence>
<dbReference type="InterPro" id="IPR036388">
    <property type="entry name" value="WH-like_DNA-bd_sf"/>
</dbReference>
<name>A0ABP8ERE5_9MICO</name>
<dbReference type="InterPro" id="IPR016032">
    <property type="entry name" value="Sig_transdc_resp-reg_C-effctor"/>
</dbReference>
<dbReference type="CDD" id="cd06170">
    <property type="entry name" value="LuxR_C_like"/>
    <property type="match status" value="1"/>
</dbReference>
<evidence type="ECO:0000313" key="3">
    <source>
        <dbReference type="EMBL" id="GAA4286562.1"/>
    </source>
</evidence>
<dbReference type="PROSITE" id="PS50043">
    <property type="entry name" value="HTH_LUXR_2"/>
    <property type="match status" value="1"/>
</dbReference>
<evidence type="ECO:0000256" key="1">
    <source>
        <dbReference type="ARBA" id="ARBA00023125"/>
    </source>
</evidence>
<dbReference type="Gene3D" id="1.10.10.10">
    <property type="entry name" value="Winged helix-like DNA-binding domain superfamily/Winged helix DNA-binding domain"/>
    <property type="match status" value="1"/>
</dbReference>
<protein>
    <submittedName>
        <fullName evidence="3">LuxR C-terminal-related transcriptional regulator</fullName>
    </submittedName>
</protein>
<keyword evidence="1" id="KW-0238">DNA-binding</keyword>
<dbReference type="Pfam" id="PF00196">
    <property type="entry name" value="GerE"/>
    <property type="match status" value="1"/>
</dbReference>
<dbReference type="RefSeq" id="WP_345038178.1">
    <property type="nucleotide sequence ID" value="NZ_BAABBA010000003.1"/>
</dbReference>
<gene>
    <name evidence="3" type="ORF">GCM10022262_09210</name>
</gene>
<feature type="domain" description="HTH luxR-type" evidence="2">
    <location>
        <begin position="484"/>
        <end position="549"/>
    </location>
</feature>
<dbReference type="PANTHER" id="PTHR43214">
    <property type="entry name" value="TWO-COMPONENT RESPONSE REGULATOR"/>
    <property type="match status" value="1"/>
</dbReference>
<dbReference type="Gene3D" id="1.25.40.10">
    <property type="entry name" value="Tetratricopeptide repeat domain"/>
    <property type="match status" value="1"/>
</dbReference>
<dbReference type="SUPFAM" id="SSF46894">
    <property type="entry name" value="C-terminal effector domain of the bipartite response regulators"/>
    <property type="match status" value="1"/>
</dbReference>
<dbReference type="Proteomes" id="UP001499841">
    <property type="component" value="Unassembled WGS sequence"/>
</dbReference>
<reference evidence="4" key="1">
    <citation type="journal article" date="2019" name="Int. J. Syst. Evol. Microbiol.">
        <title>The Global Catalogue of Microorganisms (GCM) 10K type strain sequencing project: providing services to taxonomists for standard genome sequencing and annotation.</title>
        <authorList>
            <consortium name="The Broad Institute Genomics Platform"/>
            <consortium name="The Broad Institute Genome Sequencing Center for Infectious Disease"/>
            <person name="Wu L."/>
            <person name="Ma J."/>
        </authorList>
    </citation>
    <scope>NUCLEOTIDE SEQUENCE [LARGE SCALE GENOMIC DNA]</scope>
    <source>
        <strain evidence="4">JCM 17459</strain>
    </source>
</reference>
<dbReference type="InterPro" id="IPR000792">
    <property type="entry name" value="Tscrpt_reg_LuxR_C"/>
</dbReference>
<dbReference type="InterPro" id="IPR039420">
    <property type="entry name" value="WalR-like"/>
</dbReference>
<dbReference type="PROSITE" id="PS00622">
    <property type="entry name" value="HTH_LUXR_1"/>
    <property type="match status" value="1"/>
</dbReference>
<accession>A0ABP8ERE5</accession>
<proteinExistence type="predicted"/>
<keyword evidence="4" id="KW-1185">Reference proteome</keyword>
<dbReference type="InterPro" id="IPR011990">
    <property type="entry name" value="TPR-like_helical_dom_sf"/>
</dbReference>
<dbReference type="PRINTS" id="PR00038">
    <property type="entry name" value="HTHLUXR"/>
</dbReference>
<dbReference type="SMART" id="SM00421">
    <property type="entry name" value="HTH_LUXR"/>
    <property type="match status" value="1"/>
</dbReference>
<sequence>MRVDQLDRGRRAYARREWGEAYASIAAAGAEAALPPEDLFRLATSAMLLGRDGEADDLLAASYRGFLGDARPDRASRCAFWAGMSLLNRGQAARGAGWLSLAQRLVDAGAGEVERAYLAVATARQAMLAGSDAAAGSGDADRAGELAAAALETGERAGDRDLTALARLTLGAWDVMRGRSARGLATLDEVMVDVTTGGVSAVPAGIVYCAVIELCTASMDLPRAREWTTALTRWCDAQPDLVLFRGECLVNRARLMRLRGSWDDALAEAGRAVTRLSDPPGQRGAGEAWYELGEVLRLRGDLEEAEAAYRSADVHGYEPQPGLSLLRLAQGRTTDAAAAVRRVRAEAGPHAAVPLLAAAAEILLADGDLDGAARAAAELAAVRGGTGGMLTALADRAAGEVLLAQGRARAALEPLRRSWAAWVRLDVPYEVARARLLLARAGCAVGDEDGARLELESACQAFERLGAGPDLAVARADLGRLAPGVPRVVGLTDREVEVLRLVATGRTNRAIAAELFLSEKTVARHLSNIFDKLDLPSRAAATAYAYEHGLVRA</sequence>
<organism evidence="3 4">
    <name type="scientific">Georgenia daeguensis</name>
    <dbReference type="NCBI Taxonomy" id="908355"/>
    <lineage>
        <taxon>Bacteria</taxon>
        <taxon>Bacillati</taxon>
        <taxon>Actinomycetota</taxon>
        <taxon>Actinomycetes</taxon>
        <taxon>Micrococcales</taxon>
        <taxon>Bogoriellaceae</taxon>
        <taxon>Georgenia</taxon>
    </lineage>
</organism>
<dbReference type="EMBL" id="BAABBA010000003">
    <property type="protein sequence ID" value="GAA4286562.1"/>
    <property type="molecule type" value="Genomic_DNA"/>
</dbReference>
<dbReference type="SUPFAM" id="SSF48452">
    <property type="entry name" value="TPR-like"/>
    <property type="match status" value="1"/>
</dbReference>
<comment type="caution">
    <text evidence="3">The sequence shown here is derived from an EMBL/GenBank/DDBJ whole genome shotgun (WGS) entry which is preliminary data.</text>
</comment>